<feature type="coiled-coil region" evidence="2">
    <location>
        <begin position="1008"/>
        <end position="1035"/>
    </location>
</feature>
<keyword evidence="2" id="KW-0175">Coiled coil</keyword>
<feature type="region of interest" description="Disordered" evidence="3">
    <location>
        <begin position="209"/>
        <end position="245"/>
    </location>
</feature>
<keyword evidence="5" id="KW-1185">Reference proteome</keyword>
<gene>
    <name evidence="4" type="ORF">LtaPh_0912300</name>
</gene>
<accession>A0A640KFV2</accession>
<feature type="compositionally biased region" description="Low complexity" evidence="3">
    <location>
        <begin position="661"/>
        <end position="672"/>
    </location>
</feature>
<evidence type="ECO:0000256" key="1">
    <source>
        <dbReference type="PROSITE-ProRule" id="PRU00023"/>
    </source>
</evidence>
<reference evidence="4" key="1">
    <citation type="submission" date="2019-11" db="EMBL/GenBank/DDBJ databases">
        <title>Leishmania tarentolae CDS.</title>
        <authorList>
            <person name="Goto Y."/>
            <person name="Yamagishi J."/>
        </authorList>
    </citation>
    <scope>NUCLEOTIDE SEQUENCE [LARGE SCALE GENOMIC DNA]</scope>
    <source>
        <strain evidence="4">Parrot Tar II</strain>
    </source>
</reference>
<dbReference type="Proteomes" id="UP000419144">
    <property type="component" value="Unassembled WGS sequence"/>
</dbReference>
<feature type="compositionally biased region" description="Low complexity" evidence="3">
    <location>
        <begin position="225"/>
        <end position="240"/>
    </location>
</feature>
<dbReference type="InterPro" id="IPR002110">
    <property type="entry name" value="Ankyrin_rpt"/>
</dbReference>
<dbReference type="VEuPathDB" id="TriTrypDB:LtaPh_0912300"/>
<evidence type="ECO:0000313" key="5">
    <source>
        <dbReference type="Proteomes" id="UP000419144"/>
    </source>
</evidence>
<organism evidence="4 5">
    <name type="scientific">Leishmania tarentolae</name>
    <name type="common">Sauroleishmania tarentolae</name>
    <dbReference type="NCBI Taxonomy" id="5689"/>
    <lineage>
        <taxon>Eukaryota</taxon>
        <taxon>Discoba</taxon>
        <taxon>Euglenozoa</taxon>
        <taxon>Kinetoplastea</taxon>
        <taxon>Metakinetoplastina</taxon>
        <taxon>Trypanosomatida</taxon>
        <taxon>Trypanosomatidae</taxon>
        <taxon>Leishmaniinae</taxon>
        <taxon>Leishmania</taxon>
        <taxon>lizard Leishmania</taxon>
    </lineage>
</organism>
<feature type="region of interest" description="Disordered" evidence="3">
    <location>
        <begin position="650"/>
        <end position="690"/>
    </location>
</feature>
<evidence type="ECO:0000313" key="4">
    <source>
        <dbReference type="EMBL" id="GET86379.1"/>
    </source>
</evidence>
<evidence type="ECO:0000256" key="2">
    <source>
        <dbReference type="SAM" id="Coils"/>
    </source>
</evidence>
<feature type="region of interest" description="Disordered" evidence="3">
    <location>
        <begin position="1385"/>
        <end position="1411"/>
    </location>
</feature>
<keyword evidence="1" id="KW-0040">ANK repeat</keyword>
<name>A0A640KFV2_LEITA</name>
<dbReference type="InterPro" id="IPR036770">
    <property type="entry name" value="Ankyrin_rpt-contain_sf"/>
</dbReference>
<dbReference type="PROSITE" id="PS50088">
    <property type="entry name" value="ANK_REPEAT"/>
    <property type="match status" value="1"/>
</dbReference>
<dbReference type="EMBL" id="BLBS01000010">
    <property type="protein sequence ID" value="GET86379.1"/>
    <property type="molecule type" value="Genomic_DNA"/>
</dbReference>
<dbReference type="Gene3D" id="1.25.40.20">
    <property type="entry name" value="Ankyrin repeat-containing domain"/>
    <property type="match status" value="1"/>
</dbReference>
<sequence>MCDEAVNWSHSTARLLEAAKTWLTCTPWESNKGAVGESTAATVLCELMELSRLRHLLYTATTRYAGQQLLPCGTESLSASPRADNNGDALRCGKQQHVDLSCPTTTGKAQMTCTAVRQRFKRMLKRSNAHVQELYRATRSMDLTLSSKISETTSVAPAAQTSVTCITDIDASDVFWALVLYMSAALCWRQHRLLGAQRSADACAEGVVSSSRETSEGHPRQPHISSQLSRPESSHSSLSSTADYLTGHMPHDTATRYGAGGGSGADFFTALRSHYALGMAAADKTSFSRCRSVLARLLPLLESRLSVAQLWRQPSLLAALDVLARGFAMAEDRVHASPSRSDMHTASRCPLCYAAALDNELAVEALVHLRYYAVAYHGEEGVAKEAGALQGETRSGSDGAKLSVCEVGWVAACRIALWNHCQGSLKRLCCSPLFCTATWWPHYQEACETAGQRRYAVLEALWVSWWQAEVWLGSCPSFSVTLSKGTSIGRDAAARWRSALLFIQILLPAAEAAAREPCVKGPCVEGGATGKHSHSQCTYHRALLAHLVQLPLVTKHVQHVLPSNQDEKRECIPTAGACNCRVSGTVFHWLSQQGDVPLLTLLCRTLDSRTAAMRAGKAPVGQPVAALAAAAGHANRAYVIQLGATHGLGDSAGNHRGHRTALPAPEAAAGGAVESTGDPGSQPAPTGPGRSLCSSTASVWGLHLVDTLGQNALDVACRHRHLPCVRLLLQAGLSPNSLSALVSDRCVDSLPLPLLKLLYDPSLLEGADSSRGTSHMGLAERLRQPTCPAAVASRTLAQLALRLWREKVQRLSIVSQASNDEGFTLNQWLSFYTRCQAAQDRVLRPAMAALEFDAYEPMARLVLLSVLTQKLNAWLATAPPSVRFGSSGPAVGTSGSLQDDAALSWTSPSPSLPQPVLPSLRQVRLQHTVALRLYTQLTCPLGRALLRRAVDTRCAVCDALAAREDKAASVLLACAAATSAADAAKKDAVVLPTAASVSPASVTAPLALSEAVKQRQELQRLYERVLADAQALDARLVAEHPQGISAMEARGQSAGHHRRDGMPPQHLHASLASTHGVATLLRGRHRERHTYARRHPHRRDSSHDDEESALYALAVIPSAEALQSARWESSAKPRNVEQLHPQHTSAGVHRIIEPTVWILTSTPQQVWLRLPDGVDFDRLLRENNGGGFGVVADDMPLTAPVQRGDLVTFRCCSGDDSAGGSAEISARVQQKRKSVKAEERHSSPQFVVQQVFSERRTQPYLVWKNAATENKDLQQQPPPATLVLPYAVAEGTTGQLQDKITLRACCLPVSHVARMTSAHLHNRHPLDWLQQTRRAAASPNASESGLADVLTMLQSNAEWTARWAQTVWAGHQPCWLEERMPAADDNKGASQDHAYSSHTCGRHPSSCRRGCGTGDSGHDVVRLTDPFYTWDDAGAAHVRNSFFFHGERRSLQVLLASPSDGAALHEAQRPSAGMDWPSRAEGGSAEVTADVVLCSAIVT</sequence>
<proteinExistence type="predicted"/>
<comment type="caution">
    <text evidence="4">The sequence shown here is derived from an EMBL/GenBank/DDBJ whole genome shotgun (WGS) entry which is preliminary data.</text>
</comment>
<feature type="repeat" description="ANK" evidence="1">
    <location>
        <begin position="708"/>
        <end position="740"/>
    </location>
</feature>
<dbReference type="SMART" id="SM00248">
    <property type="entry name" value="ANK"/>
    <property type="match status" value="1"/>
</dbReference>
<evidence type="ECO:0000256" key="3">
    <source>
        <dbReference type="SAM" id="MobiDB-lite"/>
    </source>
</evidence>
<protein>
    <submittedName>
        <fullName evidence="4">Uncharacterized protein</fullName>
    </submittedName>
</protein>
<dbReference type="OrthoDB" id="262489at2759"/>